<organism evidence="10 11">
    <name type="scientific">Stachybotrys elegans</name>
    <dbReference type="NCBI Taxonomy" id="80388"/>
    <lineage>
        <taxon>Eukaryota</taxon>
        <taxon>Fungi</taxon>
        <taxon>Dikarya</taxon>
        <taxon>Ascomycota</taxon>
        <taxon>Pezizomycotina</taxon>
        <taxon>Sordariomycetes</taxon>
        <taxon>Hypocreomycetidae</taxon>
        <taxon>Hypocreales</taxon>
        <taxon>Stachybotryaceae</taxon>
        <taxon>Stachybotrys</taxon>
    </lineage>
</organism>
<dbReference type="InterPro" id="IPR003663">
    <property type="entry name" value="Sugar/inositol_transpt"/>
</dbReference>
<sequence>MGGFRAVEDRPTPKEVYNWRLYFEASVIAMGSLLFGYDSAFIGTTIARQSFKRDFNIDPENSANISSDITSAFQAGALGGALICFLVTEKIGRKWALIVSNVVFLIGAIIMTVATNQLSYIYAGRALTGVACGAITATVPSYIAELSITSIRGILTGLFEVTYQTGSLIGFWINYGINQNMDPLSAASWRVPMAVQIIPAGALLICGWFLHESPLWLFRKSRDEEAYKALEELRHIPRDHIYIQEEVNQIRSRLAEERMLASQYGTGSWAFIRGALSELSRKGMRNRVFLVFCAFSLQNLSGAAAINYYSPTLFGSLGITDIPLYTGIYGLVKAVASIIFYGALIDIWGRRNPTIISSLACSICLWIVGAYVKIGNPAATIAAGEELSPSTAAGGKAATAMIMIYSVFWSFGLNGIPWIVSAEIFPGALRNLTGTYAALCQWAVQFSITKALPYLFKSLGWGVWFFFASWMLLATVWSFFLLPETKGKTLEEFDVIFGYTENRPSTETVQAAVKADREVSTDHRERRD</sequence>
<feature type="transmembrane region" description="Helical" evidence="8">
    <location>
        <begin position="355"/>
        <end position="374"/>
    </location>
</feature>
<evidence type="ECO:0000256" key="5">
    <source>
        <dbReference type="ARBA" id="ARBA00022989"/>
    </source>
</evidence>
<feature type="transmembrane region" description="Helical" evidence="8">
    <location>
        <begin position="21"/>
        <end position="42"/>
    </location>
</feature>
<evidence type="ECO:0000256" key="4">
    <source>
        <dbReference type="ARBA" id="ARBA00022692"/>
    </source>
</evidence>
<dbReference type="SUPFAM" id="SSF103473">
    <property type="entry name" value="MFS general substrate transporter"/>
    <property type="match status" value="1"/>
</dbReference>
<accession>A0A8K0SD47</accession>
<feature type="transmembrane region" description="Helical" evidence="8">
    <location>
        <begin position="322"/>
        <end position="343"/>
    </location>
</feature>
<dbReference type="OrthoDB" id="508119at2759"/>
<name>A0A8K0SD47_9HYPO</name>
<dbReference type="InterPro" id="IPR036259">
    <property type="entry name" value="MFS_trans_sf"/>
</dbReference>
<dbReference type="PANTHER" id="PTHR48022">
    <property type="entry name" value="PLASTIDIC GLUCOSE TRANSPORTER 4"/>
    <property type="match status" value="1"/>
</dbReference>
<feature type="transmembrane region" description="Helical" evidence="8">
    <location>
        <begin position="154"/>
        <end position="173"/>
    </location>
</feature>
<dbReference type="InterPro" id="IPR020846">
    <property type="entry name" value="MFS_dom"/>
</dbReference>
<feature type="transmembrane region" description="Helical" evidence="8">
    <location>
        <begin position="461"/>
        <end position="482"/>
    </location>
</feature>
<dbReference type="InterPro" id="IPR050360">
    <property type="entry name" value="MFS_Sugar_Transporters"/>
</dbReference>
<feature type="transmembrane region" description="Helical" evidence="8">
    <location>
        <begin position="432"/>
        <end position="455"/>
    </location>
</feature>
<evidence type="ECO:0000259" key="9">
    <source>
        <dbReference type="PROSITE" id="PS50850"/>
    </source>
</evidence>
<reference evidence="10" key="1">
    <citation type="journal article" date="2021" name="Nat. Commun.">
        <title>Genetic determinants of endophytism in the Arabidopsis root mycobiome.</title>
        <authorList>
            <person name="Mesny F."/>
            <person name="Miyauchi S."/>
            <person name="Thiergart T."/>
            <person name="Pickel B."/>
            <person name="Atanasova L."/>
            <person name="Karlsson M."/>
            <person name="Huettel B."/>
            <person name="Barry K.W."/>
            <person name="Haridas S."/>
            <person name="Chen C."/>
            <person name="Bauer D."/>
            <person name="Andreopoulos W."/>
            <person name="Pangilinan J."/>
            <person name="LaButti K."/>
            <person name="Riley R."/>
            <person name="Lipzen A."/>
            <person name="Clum A."/>
            <person name="Drula E."/>
            <person name="Henrissat B."/>
            <person name="Kohler A."/>
            <person name="Grigoriev I.V."/>
            <person name="Martin F.M."/>
            <person name="Hacquard S."/>
        </authorList>
    </citation>
    <scope>NUCLEOTIDE SEQUENCE</scope>
    <source>
        <strain evidence="10">MPI-CAGE-CH-0235</strain>
    </source>
</reference>
<dbReference type="PROSITE" id="PS00217">
    <property type="entry name" value="SUGAR_TRANSPORT_2"/>
    <property type="match status" value="1"/>
</dbReference>
<feature type="transmembrane region" description="Helical" evidence="8">
    <location>
        <begin position="69"/>
        <end position="88"/>
    </location>
</feature>
<keyword evidence="11" id="KW-1185">Reference proteome</keyword>
<gene>
    <name evidence="10" type="ORF">B0I35DRAFT_401361</name>
</gene>
<evidence type="ECO:0000256" key="2">
    <source>
        <dbReference type="ARBA" id="ARBA00010992"/>
    </source>
</evidence>
<dbReference type="GO" id="GO:0016020">
    <property type="term" value="C:membrane"/>
    <property type="evidence" value="ECO:0007669"/>
    <property type="project" value="UniProtKB-SubCell"/>
</dbReference>
<keyword evidence="6 8" id="KW-0472">Membrane</keyword>
<dbReference type="InterPro" id="IPR005828">
    <property type="entry name" value="MFS_sugar_transport-like"/>
</dbReference>
<dbReference type="PRINTS" id="PR00171">
    <property type="entry name" value="SUGRTRNSPORT"/>
</dbReference>
<dbReference type="Gene3D" id="1.20.1250.20">
    <property type="entry name" value="MFS general substrate transporter like domains"/>
    <property type="match status" value="1"/>
</dbReference>
<evidence type="ECO:0000256" key="3">
    <source>
        <dbReference type="ARBA" id="ARBA00022448"/>
    </source>
</evidence>
<evidence type="ECO:0000313" key="11">
    <source>
        <dbReference type="Proteomes" id="UP000813444"/>
    </source>
</evidence>
<comment type="similarity">
    <text evidence="2 7">Belongs to the major facilitator superfamily. Sugar transporter (TC 2.A.1.1) family.</text>
</comment>
<evidence type="ECO:0000313" key="10">
    <source>
        <dbReference type="EMBL" id="KAH7304275.1"/>
    </source>
</evidence>
<feature type="transmembrane region" description="Helical" evidence="8">
    <location>
        <begin position="288"/>
        <end position="310"/>
    </location>
</feature>
<evidence type="ECO:0000256" key="8">
    <source>
        <dbReference type="SAM" id="Phobius"/>
    </source>
</evidence>
<dbReference type="AlphaFoldDB" id="A0A8K0SD47"/>
<dbReference type="GO" id="GO:0005351">
    <property type="term" value="F:carbohydrate:proton symporter activity"/>
    <property type="evidence" value="ECO:0007669"/>
    <property type="project" value="TreeGrafter"/>
</dbReference>
<keyword evidence="4 8" id="KW-0812">Transmembrane</keyword>
<keyword evidence="3 7" id="KW-0813">Transport</keyword>
<dbReference type="PROSITE" id="PS50850">
    <property type="entry name" value="MFS"/>
    <property type="match status" value="1"/>
</dbReference>
<dbReference type="PANTHER" id="PTHR48022:SF60">
    <property type="entry name" value="MAJOR FACILITATOR SUPERFAMILY (MFS) PROFILE DOMAIN-CONTAINING PROTEIN"/>
    <property type="match status" value="1"/>
</dbReference>
<feature type="transmembrane region" description="Helical" evidence="8">
    <location>
        <begin position="95"/>
        <end position="114"/>
    </location>
</feature>
<keyword evidence="5 8" id="KW-1133">Transmembrane helix</keyword>
<comment type="subcellular location">
    <subcellularLocation>
        <location evidence="1">Membrane</location>
        <topology evidence="1">Multi-pass membrane protein</topology>
    </subcellularLocation>
</comment>
<dbReference type="EMBL" id="JAGPNK010000024">
    <property type="protein sequence ID" value="KAH7304275.1"/>
    <property type="molecule type" value="Genomic_DNA"/>
</dbReference>
<feature type="domain" description="Major facilitator superfamily (MFS) profile" evidence="9">
    <location>
        <begin position="24"/>
        <end position="486"/>
    </location>
</feature>
<comment type="caution">
    <text evidence="10">The sequence shown here is derived from an EMBL/GenBank/DDBJ whole genome shotgun (WGS) entry which is preliminary data.</text>
</comment>
<feature type="transmembrane region" description="Helical" evidence="8">
    <location>
        <begin position="193"/>
        <end position="210"/>
    </location>
</feature>
<protein>
    <submittedName>
        <fullName evidence="10">General substrate transporter</fullName>
    </submittedName>
</protein>
<feature type="transmembrane region" description="Helical" evidence="8">
    <location>
        <begin position="120"/>
        <end position="142"/>
    </location>
</feature>
<dbReference type="Proteomes" id="UP000813444">
    <property type="component" value="Unassembled WGS sequence"/>
</dbReference>
<feature type="transmembrane region" description="Helical" evidence="8">
    <location>
        <begin position="397"/>
        <end position="420"/>
    </location>
</feature>
<dbReference type="NCBIfam" id="TIGR00879">
    <property type="entry name" value="SP"/>
    <property type="match status" value="1"/>
</dbReference>
<proteinExistence type="inferred from homology"/>
<dbReference type="Pfam" id="PF00083">
    <property type="entry name" value="Sugar_tr"/>
    <property type="match status" value="1"/>
</dbReference>
<dbReference type="InterPro" id="IPR005829">
    <property type="entry name" value="Sugar_transporter_CS"/>
</dbReference>
<evidence type="ECO:0000256" key="7">
    <source>
        <dbReference type="RuleBase" id="RU003346"/>
    </source>
</evidence>
<evidence type="ECO:0000256" key="1">
    <source>
        <dbReference type="ARBA" id="ARBA00004141"/>
    </source>
</evidence>
<evidence type="ECO:0000256" key="6">
    <source>
        <dbReference type="ARBA" id="ARBA00023136"/>
    </source>
</evidence>